<evidence type="ECO:0000313" key="2">
    <source>
        <dbReference type="EMBL" id="PAN26730.2"/>
    </source>
</evidence>
<accession>A0A2S3HNG3</accession>
<protein>
    <submittedName>
        <fullName evidence="2">Uncharacterized protein</fullName>
    </submittedName>
</protein>
<evidence type="ECO:0000256" key="1">
    <source>
        <dbReference type="SAM" id="MobiDB-lite"/>
    </source>
</evidence>
<feature type="region of interest" description="Disordered" evidence="1">
    <location>
        <begin position="123"/>
        <end position="144"/>
    </location>
</feature>
<dbReference type="Gramene" id="PAN26730">
    <property type="protein sequence ID" value="PAN26730"/>
    <property type="gene ID" value="PAHAL_5G032300"/>
</dbReference>
<dbReference type="EMBL" id="CM008050">
    <property type="protein sequence ID" value="PAN26730.2"/>
    <property type="molecule type" value="Genomic_DNA"/>
</dbReference>
<feature type="region of interest" description="Disordered" evidence="1">
    <location>
        <begin position="175"/>
        <end position="202"/>
    </location>
</feature>
<proteinExistence type="predicted"/>
<organism evidence="2">
    <name type="scientific">Panicum hallii</name>
    <dbReference type="NCBI Taxonomy" id="206008"/>
    <lineage>
        <taxon>Eukaryota</taxon>
        <taxon>Viridiplantae</taxon>
        <taxon>Streptophyta</taxon>
        <taxon>Embryophyta</taxon>
        <taxon>Tracheophyta</taxon>
        <taxon>Spermatophyta</taxon>
        <taxon>Magnoliopsida</taxon>
        <taxon>Liliopsida</taxon>
        <taxon>Poales</taxon>
        <taxon>Poaceae</taxon>
        <taxon>PACMAD clade</taxon>
        <taxon>Panicoideae</taxon>
        <taxon>Panicodae</taxon>
        <taxon>Paniceae</taxon>
        <taxon>Panicinae</taxon>
        <taxon>Panicum</taxon>
        <taxon>Panicum sect. Panicum</taxon>
    </lineage>
</organism>
<dbReference type="Proteomes" id="UP000243499">
    <property type="component" value="Chromosome 5"/>
</dbReference>
<name>A0A2S3HNG3_9POAL</name>
<sequence>MRRGRRANLRRRNGGGGGCKPGAYSCAAAGTTTTTAAAVRPPAIPRCKWNATRNGTNPAARAVGACADCRIPSASAAAGSTRALQRREVWTQGTAACRSSEGRQQRARRAGIIRFARELVEAHRPGGGSSRGHRRQRAAGTSPAVVPVSPVRVFTGPRSTPRQLVLRPLRRCPRHLPFQPTPAFLHAVRRRPEREDPSPIEP</sequence>
<dbReference type="AlphaFoldDB" id="A0A2S3HNG3"/>
<gene>
    <name evidence="2" type="ORF">PAHAL_5G032300</name>
</gene>
<feature type="compositionally biased region" description="Basic and acidic residues" evidence="1">
    <location>
        <begin position="190"/>
        <end position="202"/>
    </location>
</feature>
<reference evidence="2" key="1">
    <citation type="submission" date="2018-04" db="EMBL/GenBank/DDBJ databases">
        <title>WGS assembly of Panicum hallii.</title>
        <authorList>
            <person name="Lovell J."/>
            <person name="Jenkins J."/>
            <person name="Lowry D."/>
            <person name="Mamidi S."/>
            <person name="Sreedasyam A."/>
            <person name="Weng X."/>
            <person name="Barry K."/>
            <person name="Bonette J."/>
            <person name="Campitelli B."/>
            <person name="Daum C."/>
            <person name="Gordon S."/>
            <person name="Gould B."/>
            <person name="Lipzen A."/>
            <person name="Macqueen A."/>
            <person name="Palacio-Mejia J."/>
            <person name="Plott C."/>
            <person name="Shakirov E."/>
            <person name="Shu S."/>
            <person name="Yoshinaga Y."/>
            <person name="Zane M."/>
            <person name="Rokhsar D."/>
            <person name="Grimwood J."/>
            <person name="Schmutz J."/>
            <person name="Juenger T."/>
        </authorList>
    </citation>
    <scope>NUCLEOTIDE SEQUENCE [LARGE SCALE GENOMIC DNA]</scope>
    <source>
        <strain evidence="2">FIL2</strain>
    </source>
</reference>